<organism evidence="1 2">
    <name type="scientific">Microlunatus phosphovorus (strain ATCC 700054 / DSM 10555 / JCM 9379 / NBRC 101784 / NCIMB 13414 / VKM Ac-1990 / NM-1)</name>
    <dbReference type="NCBI Taxonomy" id="1032480"/>
    <lineage>
        <taxon>Bacteria</taxon>
        <taxon>Bacillati</taxon>
        <taxon>Actinomycetota</taxon>
        <taxon>Actinomycetes</taxon>
        <taxon>Propionibacteriales</taxon>
        <taxon>Propionibacteriaceae</taxon>
        <taxon>Microlunatus</taxon>
    </lineage>
</organism>
<proteinExistence type="predicted"/>
<dbReference type="STRING" id="1032480.MLP_48860"/>
<dbReference type="OrthoDB" id="9964768at2"/>
<protein>
    <submittedName>
        <fullName evidence="1">Uncharacterized protein</fullName>
    </submittedName>
</protein>
<accession>F5XFW6</accession>
<dbReference type="AlphaFoldDB" id="F5XFW6"/>
<keyword evidence="2" id="KW-1185">Reference proteome</keyword>
<dbReference type="Proteomes" id="UP000007947">
    <property type="component" value="Chromosome"/>
</dbReference>
<dbReference type="HOGENOM" id="CLU_2771288_0_0_11"/>
<evidence type="ECO:0000313" key="2">
    <source>
        <dbReference type="Proteomes" id="UP000007947"/>
    </source>
</evidence>
<dbReference type="KEGG" id="mph:MLP_48860"/>
<name>F5XFW6_MICPN</name>
<dbReference type="EMBL" id="AP012204">
    <property type="protein sequence ID" value="BAK37900.1"/>
    <property type="molecule type" value="Genomic_DNA"/>
</dbReference>
<sequence>MNIGLIDHVLAEYEHQRKAYADPALEAVRTAIFVEDVFGLTLSDDQINPAVLTDPVALRELVASTTSPD</sequence>
<reference evidence="1 2" key="1">
    <citation type="submission" date="2011-05" db="EMBL/GenBank/DDBJ databases">
        <title>Whole genome sequence of Microlunatus phosphovorus NM-1.</title>
        <authorList>
            <person name="Hosoyama A."/>
            <person name="Sasaki K."/>
            <person name="Harada T."/>
            <person name="Igarashi R."/>
            <person name="Kawakoshi A."/>
            <person name="Sasagawa M."/>
            <person name="Fukada J."/>
            <person name="Nakamura S."/>
            <person name="Katano Y."/>
            <person name="Hanada S."/>
            <person name="Kamagata Y."/>
            <person name="Nakamura N."/>
            <person name="Yamazaki S."/>
            <person name="Fujita N."/>
        </authorList>
    </citation>
    <scope>NUCLEOTIDE SEQUENCE [LARGE SCALE GENOMIC DNA]</scope>
    <source>
        <strain evidence="2">ATCC 700054 / DSM 10555 / JCM 9379 / NBRC 101784 / NCIMB 13414 / VKM Ac-1990 / NM-1</strain>
    </source>
</reference>
<gene>
    <name evidence="1" type="ordered locus">MLP_48860</name>
</gene>
<dbReference type="RefSeq" id="WP_013865723.1">
    <property type="nucleotide sequence ID" value="NC_015635.1"/>
</dbReference>
<evidence type="ECO:0000313" key="1">
    <source>
        <dbReference type="EMBL" id="BAK37900.1"/>
    </source>
</evidence>